<organism evidence="9 10">
    <name type="scientific">Pseudomonas putida</name>
    <name type="common">Arthrobacter siderocapsulatus</name>
    <dbReference type="NCBI Taxonomy" id="303"/>
    <lineage>
        <taxon>Bacteria</taxon>
        <taxon>Pseudomonadati</taxon>
        <taxon>Pseudomonadota</taxon>
        <taxon>Gammaproteobacteria</taxon>
        <taxon>Pseudomonadales</taxon>
        <taxon>Pseudomonadaceae</taxon>
        <taxon>Pseudomonas</taxon>
    </lineage>
</organism>
<keyword evidence="3 6" id="KW-0479">Metal-binding</keyword>
<evidence type="ECO:0000259" key="8">
    <source>
        <dbReference type="PROSITE" id="PS51007"/>
    </source>
</evidence>
<keyword evidence="2 6" id="KW-0349">Heme</keyword>
<sequence length="506" mass="53613">MMKTWAVLLIGLACGTSAFALDLTDHELAGKRLFREGVSSSDAQLQARVGASDMTVPASVLPCASCHGNDGRGRAEGGVRPPSLDWQRLALGQGTREANGRSYPAYTDSSLARAIQHGVDPAGNRLDPAMPRFELTLADQRNLTAYLKRLAEERDPGVEEGVLRLGTLLPASGPLAEAGQVVRAVLEDGMAQLNQQGGIHGRRLELVVLDPGLDPASAEQALQQLLQQARVFALISPLAPMLDQRLATLLAPQNVPLIGSTPRSGGSPQIFDPLPGLPVQLLSLAAHARAALGLAPGDLRVVYAGNEQAVLAEQVRERLQQQGWTPAIQAFDGQAVDGRGIVFLGRAQAFAELAAALQAAGRQPYLFAASSQVAGAMARLPEQWSQRVFLAYPYVPEDWTEQGLATLAGLQQRQGLDPRQASLQVNTLCALRLLSEALKQIGRDASREQLIAALEGLHDVATGLTPALGFGPGRRQGMAGAHVVAVALPGPRFTSVTPYRPVPDTP</sequence>
<feature type="signal peptide" evidence="7">
    <location>
        <begin position="1"/>
        <end position="20"/>
    </location>
</feature>
<dbReference type="Gene3D" id="3.40.50.2300">
    <property type="match status" value="1"/>
</dbReference>
<dbReference type="EMBL" id="AP022324">
    <property type="protein sequence ID" value="BBU45340.1"/>
    <property type="molecule type" value="Genomic_DNA"/>
</dbReference>
<name>A0A7U6M3K8_PSEPU</name>
<evidence type="ECO:0000313" key="9">
    <source>
        <dbReference type="EMBL" id="BBU45340.1"/>
    </source>
</evidence>
<evidence type="ECO:0000256" key="7">
    <source>
        <dbReference type="SAM" id="SignalP"/>
    </source>
</evidence>
<evidence type="ECO:0000313" key="10">
    <source>
        <dbReference type="Proteomes" id="UP000464661"/>
    </source>
</evidence>
<dbReference type="GO" id="GO:0020037">
    <property type="term" value="F:heme binding"/>
    <property type="evidence" value="ECO:0007669"/>
    <property type="project" value="InterPro"/>
</dbReference>
<dbReference type="Pfam" id="PF00034">
    <property type="entry name" value="Cytochrom_C"/>
    <property type="match status" value="1"/>
</dbReference>
<dbReference type="AlphaFoldDB" id="A0A7U6M3K8"/>
<feature type="chain" id="PRO_5030655598" description="Cytochrome c domain-containing protein" evidence="7">
    <location>
        <begin position="21"/>
        <end position="506"/>
    </location>
</feature>
<dbReference type="GO" id="GO:0009055">
    <property type="term" value="F:electron transfer activity"/>
    <property type="evidence" value="ECO:0007669"/>
    <property type="project" value="InterPro"/>
</dbReference>
<evidence type="ECO:0000256" key="5">
    <source>
        <dbReference type="ARBA" id="ARBA00023004"/>
    </source>
</evidence>
<reference evidence="9 10" key="1">
    <citation type="submission" date="2020-01" db="EMBL/GenBank/DDBJ databases">
        <title>Complete Genome Sequence of Pseudomonas putida Strain TS312, Harboring the HdtS type N-acyl-homoserine Lactone Synthase, Isolated from a Paper Mill.</title>
        <authorList>
            <person name="Hosoe A."/>
            <person name="Suenaga T."/>
            <person name="Sugi T."/>
            <person name="Izumi T."/>
            <person name="Nagai N."/>
            <person name="Terada A."/>
        </authorList>
    </citation>
    <scope>NUCLEOTIDE SEQUENCE [LARGE SCALE GENOMIC DNA]</scope>
    <source>
        <strain evidence="9 10">TS312</strain>
    </source>
</reference>
<dbReference type="RefSeq" id="WP_019098787.1">
    <property type="nucleotide sequence ID" value="NZ_AP022324.1"/>
</dbReference>
<protein>
    <recommendedName>
        <fullName evidence="8">Cytochrome c domain-containing protein</fullName>
    </recommendedName>
</protein>
<evidence type="ECO:0000256" key="2">
    <source>
        <dbReference type="ARBA" id="ARBA00022617"/>
    </source>
</evidence>
<dbReference type="SUPFAM" id="SSF53822">
    <property type="entry name" value="Periplasmic binding protein-like I"/>
    <property type="match status" value="1"/>
</dbReference>
<accession>A0A7U6M3K8</accession>
<comment type="similarity">
    <text evidence="1">Belongs to the leucine-binding protein family.</text>
</comment>
<dbReference type="SUPFAM" id="SSF46626">
    <property type="entry name" value="Cytochrome c"/>
    <property type="match status" value="1"/>
</dbReference>
<dbReference type="PANTHER" id="PTHR47235:SF1">
    <property type="entry name" value="BLR6548 PROTEIN"/>
    <property type="match status" value="1"/>
</dbReference>
<dbReference type="PROSITE" id="PS51007">
    <property type="entry name" value="CYTC"/>
    <property type="match status" value="1"/>
</dbReference>
<evidence type="ECO:0000256" key="1">
    <source>
        <dbReference type="ARBA" id="ARBA00010062"/>
    </source>
</evidence>
<dbReference type="PANTHER" id="PTHR47235">
    <property type="entry name" value="BLR6548 PROTEIN"/>
    <property type="match status" value="1"/>
</dbReference>
<proteinExistence type="inferred from homology"/>
<dbReference type="InterPro" id="IPR028081">
    <property type="entry name" value="Leu-bd"/>
</dbReference>
<dbReference type="GO" id="GO:0046872">
    <property type="term" value="F:metal ion binding"/>
    <property type="evidence" value="ECO:0007669"/>
    <property type="project" value="UniProtKB-KW"/>
</dbReference>
<dbReference type="Proteomes" id="UP000464661">
    <property type="component" value="Chromosome"/>
</dbReference>
<dbReference type="Gene3D" id="1.10.760.10">
    <property type="entry name" value="Cytochrome c-like domain"/>
    <property type="match status" value="1"/>
</dbReference>
<evidence type="ECO:0000256" key="4">
    <source>
        <dbReference type="ARBA" id="ARBA00022729"/>
    </source>
</evidence>
<keyword evidence="4 7" id="KW-0732">Signal</keyword>
<dbReference type="Pfam" id="PF13458">
    <property type="entry name" value="Peripla_BP_6"/>
    <property type="match status" value="1"/>
</dbReference>
<evidence type="ECO:0000256" key="6">
    <source>
        <dbReference type="PROSITE-ProRule" id="PRU00433"/>
    </source>
</evidence>
<dbReference type="InterPro" id="IPR036909">
    <property type="entry name" value="Cyt_c-like_dom_sf"/>
</dbReference>
<evidence type="ECO:0000256" key="3">
    <source>
        <dbReference type="ARBA" id="ARBA00022723"/>
    </source>
</evidence>
<feature type="domain" description="Cytochrome c" evidence="8">
    <location>
        <begin position="25"/>
        <end position="151"/>
    </location>
</feature>
<dbReference type="InterPro" id="IPR009056">
    <property type="entry name" value="Cyt_c-like_dom"/>
</dbReference>
<keyword evidence="5 6" id="KW-0408">Iron</keyword>
<gene>
    <name evidence="9" type="ORF">PPTS312_32550</name>
</gene>
<dbReference type="InterPro" id="IPR028082">
    <property type="entry name" value="Peripla_BP_I"/>
</dbReference>